<keyword evidence="4" id="KW-0560">Oxidoreductase</keyword>
<evidence type="ECO:0000313" key="5">
    <source>
        <dbReference type="EMBL" id="NKY03031.1"/>
    </source>
</evidence>
<dbReference type="EMBL" id="JAAXPC010000008">
    <property type="protein sequence ID" value="NKY03031.1"/>
    <property type="molecule type" value="Genomic_DNA"/>
</dbReference>
<dbReference type="AlphaFoldDB" id="A0A846WRR8"/>
<evidence type="ECO:0000256" key="3">
    <source>
        <dbReference type="ARBA" id="ARBA00022827"/>
    </source>
</evidence>
<comment type="similarity">
    <text evidence="1">Belongs to the FAD-binding monooxygenase family.</text>
</comment>
<comment type="caution">
    <text evidence="5">The sequence shown here is derived from an EMBL/GenBank/DDBJ whole genome shotgun (WGS) entry which is preliminary data.</text>
</comment>
<accession>A0A846WRR8</accession>
<evidence type="ECO:0000256" key="2">
    <source>
        <dbReference type="ARBA" id="ARBA00022630"/>
    </source>
</evidence>
<evidence type="ECO:0000256" key="1">
    <source>
        <dbReference type="ARBA" id="ARBA00010139"/>
    </source>
</evidence>
<dbReference type="PANTHER" id="PTHR42877:SF4">
    <property type="entry name" value="FAD_NAD(P)-BINDING DOMAIN-CONTAINING PROTEIN-RELATED"/>
    <property type="match status" value="1"/>
</dbReference>
<dbReference type="InterPro" id="IPR020946">
    <property type="entry name" value="Flavin_mOase-like"/>
</dbReference>
<keyword evidence="2" id="KW-0285">Flavoprotein</keyword>
<dbReference type="InterPro" id="IPR036188">
    <property type="entry name" value="FAD/NAD-bd_sf"/>
</dbReference>
<evidence type="ECO:0000256" key="4">
    <source>
        <dbReference type="ARBA" id="ARBA00023002"/>
    </source>
</evidence>
<dbReference type="PANTHER" id="PTHR42877">
    <property type="entry name" value="L-ORNITHINE N(5)-MONOOXYGENASE-RELATED"/>
    <property type="match status" value="1"/>
</dbReference>
<dbReference type="GO" id="GO:0004499">
    <property type="term" value="F:N,N-dimethylaniline monooxygenase activity"/>
    <property type="evidence" value="ECO:0007669"/>
    <property type="project" value="InterPro"/>
</dbReference>
<reference evidence="5 6" key="1">
    <citation type="submission" date="2020-04" db="EMBL/GenBank/DDBJ databases">
        <title>MicrobeNet Type strains.</title>
        <authorList>
            <person name="Nicholson A.C."/>
        </authorList>
    </citation>
    <scope>NUCLEOTIDE SEQUENCE [LARGE SCALE GENOMIC DNA]</scope>
    <source>
        <strain evidence="5 6">ATCC BAA-14</strain>
    </source>
</reference>
<dbReference type="Pfam" id="PF00743">
    <property type="entry name" value="FMO-like"/>
    <property type="match status" value="1"/>
</dbReference>
<keyword evidence="3" id="KW-0274">FAD</keyword>
<organism evidence="5 6">
    <name type="scientific">Gordonia polyisoprenivorans</name>
    <dbReference type="NCBI Taxonomy" id="84595"/>
    <lineage>
        <taxon>Bacteria</taxon>
        <taxon>Bacillati</taxon>
        <taxon>Actinomycetota</taxon>
        <taxon>Actinomycetes</taxon>
        <taxon>Mycobacteriales</taxon>
        <taxon>Gordoniaceae</taxon>
        <taxon>Gordonia</taxon>
    </lineage>
</organism>
<dbReference type="GO" id="GO:0050661">
    <property type="term" value="F:NADP binding"/>
    <property type="evidence" value="ECO:0007669"/>
    <property type="project" value="InterPro"/>
</dbReference>
<dbReference type="InterPro" id="IPR051209">
    <property type="entry name" value="FAD-bind_Monooxygenase_sf"/>
</dbReference>
<name>A0A846WRR8_9ACTN</name>
<evidence type="ECO:0000313" key="6">
    <source>
        <dbReference type="Proteomes" id="UP000563898"/>
    </source>
</evidence>
<dbReference type="Proteomes" id="UP000563898">
    <property type="component" value="Unassembled WGS sequence"/>
</dbReference>
<sequence length="503" mass="56294">MTDRRPEAIDGPDHQIVVVGAGFAGIALGASLRKAGLQDFVILERAEELGGTWRDNVYPGCACDVPSHLYSYSFAPNPDWSRTYGTQPEILEYLQTVADRHGVLDHIGYDTELLRADWDDTGSLWRLTTSRGPMTARFLITCAGVYGEARYPAIPGRERFAGKAFHSLHWPTDFDPSGQRVAVIGTGASAVQFIPELQPHVEHLVVFQRSAPWIVPRMDRTTSAVERSLLRRVPALRRLLRTVYYLAIESFGLVGFVDARFRYPFELLGRFQLRRQVRDRTLRRMLTPDYVIGCKRAIFSDNYLPALTRDNVDVVTAGIAEITDSSVITRDGHEHPVDAIVYGTGFQVPPAVYERIHGLDGRTYADDYRECPRSYLGAATAGYPNFFTTLGAFGAVGNQSAIYMIEAQCRYIVDALGQLRDRGVVRVEVRAGAQDEFVDEMNRRSEHTVWLTGGCDTSYYHTADGRNAGLYPGWSFEYARRTEHFDAAAFDVGPRSPMAERAS</sequence>
<proteinExistence type="inferred from homology"/>
<dbReference type="GO" id="GO:0050660">
    <property type="term" value="F:flavin adenine dinucleotide binding"/>
    <property type="evidence" value="ECO:0007669"/>
    <property type="project" value="InterPro"/>
</dbReference>
<dbReference type="Gene3D" id="3.50.50.60">
    <property type="entry name" value="FAD/NAD(P)-binding domain"/>
    <property type="match status" value="2"/>
</dbReference>
<dbReference type="RefSeq" id="WP_006368796.1">
    <property type="nucleotide sequence ID" value="NZ_JAAXPC010000008.1"/>
</dbReference>
<gene>
    <name evidence="5" type="ORF">HGA05_15785</name>
</gene>
<dbReference type="SUPFAM" id="SSF51905">
    <property type="entry name" value="FAD/NAD(P)-binding domain"/>
    <property type="match status" value="2"/>
</dbReference>
<protein>
    <submittedName>
        <fullName evidence="5">NAD(P)/FAD-dependent oxidoreductase</fullName>
    </submittedName>
</protein>